<organism evidence="2 3">
    <name type="scientific">Synaphobranchus kaupii</name>
    <name type="common">Kaup's arrowtooth eel</name>
    <dbReference type="NCBI Taxonomy" id="118154"/>
    <lineage>
        <taxon>Eukaryota</taxon>
        <taxon>Metazoa</taxon>
        <taxon>Chordata</taxon>
        <taxon>Craniata</taxon>
        <taxon>Vertebrata</taxon>
        <taxon>Euteleostomi</taxon>
        <taxon>Actinopterygii</taxon>
        <taxon>Neopterygii</taxon>
        <taxon>Teleostei</taxon>
        <taxon>Anguilliformes</taxon>
        <taxon>Synaphobranchidae</taxon>
        <taxon>Synaphobranchus</taxon>
    </lineage>
</organism>
<accession>A0A9Q1J8W5</accession>
<feature type="compositionally biased region" description="Low complexity" evidence="1">
    <location>
        <begin position="107"/>
        <end position="119"/>
    </location>
</feature>
<feature type="region of interest" description="Disordered" evidence="1">
    <location>
        <begin position="76"/>
        <end position="119"/>
    </location>
</feature>
<gene>
    <name evidence="2" type="ORF">SKAU_G00042000</name>
</gene>
<sequence length="119" mass="12671">MAGFVMSQKLFPPAARRGMMCLFWEDRSVARVFSQKDEGPIRTIRSVINTSAFYTPLNTGYSGTLYPSDSGQVLCPAQGNTSLQPPQKPARSPKPCGSPLPAGSLRISPSSISSSSSSS</sequence>
<evidence type="ECO:0000256" key="1">
    <source>
        <dbReference type="SAM" id="MobiDB-lite"/>
    </source>
</evidence>
<evidence type="ECO:0000313" key="3">
    <source>
        <dbReference type="Proteomes" id="UP001152622"/>
    </source>
</evidence>
<name>A0A9Q1J8W5_SYNKA</name>
<evidence type="ECO:0000313" key="2">
    <source>
        <dbReference type="EMBL" id="KAJ8373620.1"/>
    </source>
</evidence>
<dbReference type="EMBL" id="JAINUF010000002">
    <property type="protein sequence ID" value="KAJ8373620.1"/>
    <property type="molecule type" value="Genomic_DNA"/>
</dbReference>
<comment type="caution">
    <text evidence="2">The sequence shown here is derived from an EMBL/GenBank/DDBJ whole genome shotgun (WGS) entry which is preliminary data.</text>
</comment>
<keyword evidence="3" id="KW-1185">Reference proteome</keyword>
<dbReference type="AlphaFoldDB" id="A0A9Q1J8W5"/>
<protein>
    <submittedName>
        <fullName evidence="2">Uncharacterized protein</fullName>
    </submittedName>
</protein>
<proteinExistence type="predicted"/>
<dbReference type="Proteomes" id="UP001152622">
    <property type="component" value="Chromosome 2"/>
</dbReference>
<reference evidence="2" key="1">
    <citation type="journal article" date="2023" name="Science">
        <title>Genome structures resolve the early diversification of teleost fishes.</title>
        <authorList>
            <person name="Parey E."/>
            <person name="Louis A."/>
            <person name="Montfort J."/>
            <person name="Bouchez O."/>
            <person name="Roques C."/>
            <person name="Iampietro C."/>
            <person name="Lluch J."/>
            <person name="Castinel A."/>
            <person name="Donnadieu C."/>
            <person name="Desvignes T."/>
            <person name="Floi Bucao C."/>
            <person name="Jouanno E."/>
            <person name="Wen M."/>
            <person name="Mejri S."/>
            <person name="Dirks R."/>
            <person name="Jansen H."/>
            <person name="Henkel C."/>
            <person name="Chen W.J."/>
            <person name="Zahm M."/>
            <person name="Cabau C."/>
            <person name="Klopp C."/>
            <person name="Thompson A.W."/>
            <person name="Robinson-Rechavi M."/>
            <person name="Braasch I."/>
            <person name="Lecointre G."/>
            <person name="Bobe J."/>
            <person name="Postlethwait J.H."/>
            <person name="Berthelot C."/>
            <person name="Roest Crollius H."/>
            <person name="Guiguen Y."/>
        </authorList>
    </citation>
    <scope>NUCLEOTIDE SEQUENCE</scope>
    <source>
        <strain evidence="2">WJC10195</strain>
    </source>
</reference>